<proteinExistence type="predicted"/>
<accession>A0A8J5RL00</accession>
<comment type="caution">
    <text evidence="2">The sequence shown here is derived from an EMBL/GenBank/DDBJ whole genome shotgun (WGS) entry which is preliminary data.</text>
</comment>
<evidence type="ECO:0000256" key="1">
    <source>
        <dbReference type="SAM" id="Phobius"/>
    </source>
</evidence>
<keyword evidence="3" id="KW-1185">Reference proteome</keyword>
<dbReference type="AlphaFoldDB" id="A0A8J5RL00"/>
<protein>
    <submittedName>
        <fullName evidence="2">Uncharacterized protein</fullName>
    </submittedName>
</protein>
<dbReference type="EMBL" id="JAAALK010000290">
    <property type="protein sequence ID" value="KAG8047639.1"/>
    <property type="molecule type" value="Genomic_DNA"/>
</dbReference>
<gene>
    <name evidence="2" type="ORF">GUJ93_ZPchr0008g12615</name>
</gene>
<reference evidence="2" key="2">
    <citation type="submission" date="2021-02" db="EMBL/GenBank/DDBJ databases">
        <authorList>
            <person name="Kimball J.A."/>
            <person name="Haas M.W."/>
            <person name="Macchietto M."/>
            <person name="Kono T."/>
            <person name="Duquette J."/>
            <person name="Shao M."/>
        </authorList>
    </citation>
    <scope>NUCLEOTIDE SEQUENCE</scope>
    <source>
        <tissue evidence="2">Fresh leaf tissue</tissue>
    </source>
</reference>
<keyword evidence="1" id="KW-0812">Transmembrane</keyword>
<evidence type="ECO:0000313" key="2">
    <source>
        <dbReference type="EMBL" id="KAG8047639.1"/>
    </source>
</evidence>
<keyword evidence="1" id="KW-0472">Membrane</keyword>
<keyword evidence="1" id="KW-1133">Transmembrane helix</keyword>
<dbReference type="Proteomes" id="UP000729402">
    <property type="component" value="Unassembled WGS sequence"/>
</dbReference>
<evidence type="ECO:0000313" key="3">
    <source>
        <dbReference type="Proteomes" id="UP000729402"/>
    </source>
</evidence>
<feature type="transmembrane region" description="Helical" evidence="1">
    <location>
        <begin position="6"/>
        <end position="28"/>
    </location>
</feature>
<sequence length="95" mass="10070">MVLEAAAWHLVSSAIIVAFLAITTMPVVDVSTIAALYDSLALCSSAPRITRCLLIIGDPSTLTLVVFEGLLIPLSLIPFHFERGSDGLPSPRVGH</sequence>
<name>A0A8J5RL00_ZIZPA</name>
<reference evidence="2" key="1">
    <citation type="journal article" date="2021" name="bioRxiv">
        <title>Whole Genome Assembly and Annotation of Northern Wild Rice, Zizania palustris L., Supports a Whole Genome Duplication in the Zizania Genus.</title>
        <authorList>
            <person name="Haas M."/>
            <person name="Kono T."/>
            <person name="Macchietto M."/>
            <person name="Millas R."/>
            <person name="McGilp L."/>
            <person name="Shao M."/>
            <person name="Duquette J."/>
            <person name="Hirsch C.N."/>
            <person name="Kimball J."/>
        </authorList>
    </citation>
    <scope>NUCLEOTIDE SEQUENCE</scope>
    <source>
        <tissue evidence="2">Fresh leaf tissue</tissue>
    </source>
</reference>
<organism evidence="2 3">
    <name type="scientific">Zizania palustris</name>
    <name type="common">Northern wild rice</name>
    <dbReference type="NCBI Taxonomy" id="103762"/>
    <lineage>
        <taxon>Eukaryota</taxon>
        <taxon>Viridiplantae</taxon>
        <taxon>Streptophyta</taxon>
        <taxon>Embryophyta</taxon>
        <taxon>Tracheophyta</taxon>
        <taxon>Spermatophyta</taxon>
        <taxon>Magnoliopsida</taxon>
        <taxon>Liliopsida</taxon>
        <taxon>Poales</taxon>
        <taxon>Poaceae</taxon>
        <taxon>BOP clade</taxon>
        <taxon>Oryzoideae</taxon>
        <taxon>Oryzeae</taxon>
        <taxon>Zizaniinae</taxon>
        <taxon>Zizania</taxon>
    </lineage>
</organism>